<name>A0A0J7J7M7_9GAMM</name>
<proteinExistence type="predicted"/>
<reference evidence="1 2" key="1">
    <citation type="submission" date="2015-06" db="EMBL/GenBank/DDBJ databases">
        <title>Marinobacter subterrani, a genetically tractable neutrophilic iron-oxidizing strain isolated from the Soudan Iron Mine.</title>
        <authorList>
            <person name="Bonis B.M."/>
            <person name="Gralnick J.A."/>
        </authorList>
    </citation>
    <scope>NUCLEOTIDE SEQUENCE [LARGE SCALE GENOMIC DNA]</scope>
    <source>
        <strain evidence="1 2">JG233</strain>
    </source>
</reference>
<keyword evidence="2" id="KW-1185">Reference proteome</keyword>
<sequence length="50" mass="5533">MSEYNLEFAEAMAESSGLILRSSSLIALLRRKLQRALSSASRQAAFVVFL</sequence>
<protein>
    <submittedName>
        <fullName evidence="1">Uncharacterized protein</fullName>
    </submittedName>
</protein>
<dbReference type="AlphaFoldDB" id="A0A0J7J7M7"/>
<dbReference type="EMBL" id="LFBU01000001">
    <property type="protein sequence ID" value="KMQ74162.1"/>
    <property type="molecule type" value="Genomic_DNA"/>
</dbReference>
<accession>A0A0J7J7M7</accession>
<comment type="caution">
    <text evidence="1">The sequence shown here is derived from an EMBL/GenBank/DDBJ whole genome shotgun (WGS) entry which is preliminary data.</text>
</comment>
<evidence type="ECO:0000313" key="1">
    <source>
        <dbReference type="EMBL" id="KMQ74162.1"/>
    </source>
</evidence>
<evidence type="ECO:0000313" key="2">
    <source>
        <dbReference type="Proteomes" id="UP000036102"/>
    </source>
</evidence>
<gene>
    <name evidence="1" type="ORF">Msub_10336</name>
</gene>
<dbReference type="Proteomes" id="UP000036102">
    <property type="component" value="Unassembled WGS sequence"/>
</dbReference>
<organism evidence="1 2">
    <name type="scientific">Marinobacter subterrani</name>
    <dbReference type="NCBI Taxonomy" id="1658765"/>
    <lineage>
        <taxon>Bacteria</taxon>
        <taxon>Pseudomonadati</taxon>
        <taxon>Pseudomonadota</taxon>
        <taxon>Gammaproteobacteria</taxon>
        <taxon>Pseudomonadales</taxon>
        <taxon>Marinobacteraceae</taxon>
        <taxon>Marinobacter</taxon>
    </lineage>
</organism>
<dbReference type="PATRIC" id="fig|1658765.3.peg.336"/>